<proteinExistence type="predicted"/>
<protein>
    <submittedName>
        <fullName evidence="1">Uncharacterized protein</fullName>
    </submittedName>
</protein>
<dbReference type="InterPro" id="IPR036691">
    <property type="entry name" value="Endo/exonu/phosph_ase_sf"/>
</dbReference>
<keyword evidence="2" id="KW-1185">Reference proteome</keyword>
<accession>A0ABR1DPJ0</accession>
<name>A0ABR1DPJ0_NECAM</name>
<gene>
    <name evidence="1" type="primary">Necator_chrIV.g16947</name>
    <name evidence="1" type="ORF">RB195_003649</name>
</gene>
<dbReference type="Gene3D" id="3.60.10.10">
    <property type="entry name" value="Endonuclease/exonuclease/phosphatase"/>
    <property type="match status" value="1"/>
</dbReference>
<evidence type="ECO:0000313" key="2">
    <source>
        <dbReference type="Proteomes" id="UP001303046"/>
    </source>
</evidence>
<organism evidence="1 2">
    <name type="scientific">Necator americanus</name>
    <name type="common">Human hookworm</name>
    <dbReference type="NCBI Taxonomy" id="51031"/>
    <lineage>
        <taxon>Eukaryota</taxon>
        <taxon>Metazoa</taxon>
        <taxon>Ecdysozoa</taxon>
        <taxon>Nematoda</taxon>
        <taxon>Chromadorea</taxon>
        <taxon>Rhabditida</taxon>
        <taxon>Rhabditina</taxon>
        <taxon>Rhabditomorpha</taxon>
        <taxon>Strongyloidea</taxon>
        <taxon>Ancylostomatidae</taxon>
        <taxon>Bunostominae</taxon>
        <taxon>Necator</taxon>
    </lineage>
</organism>
<dbReference type="Proteomes" id="UP001303046">
    <property type="component" value="Unassembled WGS sequence"/>
</dbReference>
<dbReference type="EMBL" id="JAVFWL010000004">
    <property type="protein sequence ID" value="KAK6752354.1"/>
    <property type="molecule type" value="Genomic_DNA"/>
</dbReference>
<sequence>MEPGIFCNKHSFFTLNRRTVSSELKQTTLSKLLRYFCVPFAALQETCIKDRPVINIGDYTTYCSDADEKNIGGRELTVRNDCKSLVEKFGSTLAQCAAMRLRDRRGRKFRIVSVHSPTERERLEGHLL</sequence>
<evidence type="ECO:0000313" key="1">
    <source>
        <dbReference type="EMBL" id="KAK6752354.1"/>
    </source>
</evidence>
<reference evidence="1 2" key="1">
    <citation type="submission" date="2023-08" db="EMBL/GenBank/DDBJ databases">
        <title>A Necator americanus chromosomal reference genome.</title>
        <authorList>
            <person name="Ilik V."/>
            <person name="Petrzelkova K.J."/>
            <person name="Pardy F."/>
            <person name="Fuh T."/>
            <person name="Niatou-Singa F.S."/>
            <person name="Gouil Q."/>
            <person name="Baker L."/>
            <person name="Ritchie M.E."/>
            <person name="Jex A.R."/>
            <person name="Gazzola D."/>
            <person name="Li H."/>
            <person name="Toshio Fujiwara R."/>
            <person name="Zhan B."/>
            <person name="Aroian R.V."/>
            <person name="Pafco B."/>
            <person name="Schwarz E.M."/>
        </authorList>
    </citation>
    <scope>NUCLEOTIDE SEQUENCE [LARGE SCALE GENOMIC DNA]</scope>
    <source>
        <strain evidence="1 2">Aroian</strain>
        <tissue evidence="1">Whole animal</tissue>
    </source>
</reference>
<comment type="caution">
    <text evidence="1">The sequence shown here is derived from an EMBL/GenBank/DDBJ whole genome shotgun (WGS) entry which is preliminary data.</text>
</comment>